<proteinExistence type="predicted"/>
<feature type="region of interest" description="Disordered" evidence="1">
    <location>
        <begin position="53"/>
        <end position="75"/>
    </location>
</feature>
<evidence type="ECO:0000256" key="1">
    <source>
        <dbReference type="SAM" id="MobiDB-lite"/>
    </source>
</evidence>
<accession>A0A4Z2HDF6</accession>
<dbReference type="EMBL" id="SRLO01000267">
    <property type="protein sequence ID" value="TNN63736.1"/>
    <property type="molecule type" value="Genomic_DNA"/>
</dbReference>
<protein>
    <submittedName>
        <fullName evidence="2">Uncharacterized protein</fullName>
    </submittedName>
</protein>
<organism evidence="2 3">
    <name type="scientific">Liparis tanakae</name>
    <name type="common">Tanaka's snailfish</name>
    <dbReference type="NCBI Taxonomy" id="230148"/>
    <lineage>
        <taxon>Eukaryota</taxon>
        <taxon>Metazoa</taxon>
        <taxon>Chordata</taxon>
        <taxon>Craniata</taxon>
        <taxon>Vertebrata</taxon>
        <taxon>Euteleostomi</taxon>
        <taxon>Actinopterygii</taxon>
        <taxon>Neopterygii</taxon>
        <taxon>Teleostei</taxon>
        <taxon>Neoteleostei</taxon>
        <taxon>Acanthomorphata</taxon>
        <taxon>Eupercaria</taxon>
        <taxon>Perciformes</taxon>
        <taxon>Cottioidei</taxon>
        <taxon>Cottales</taxon>
        <taxon>Liparidae</taxon>
        <taxon>Liparis</taxon>
    </lineage>
</organism>
<name>A0A4Z2HDF6_9TELE</name>
<gene>
    <name evidence="2" type="ORF">EYF80_026053</name>
</gene>
<comment type="caution">
    <text evidence="2">The sequence shown here is derived from an EMBL/GenBank/DDBJ whole genome shotgun (WGS) entry which is preliminary data.</text>
</comment>
<dbReference type="AlphaFoldDB" id="A0A4Z2HDF6"/>
<keyword evidence="3" id="KW-1185">Reference proteome</keyword>
<feature type="region of interest" description="Disordered" evidence="1">
    <location>
        <begin position="97"/>
        <end position="123"/>
    </location>
</feature>
<sequence length="123" mass="13302">MTHRSPRDTALILSVSAYGVSAQLHQSRFGRVLWLARPGTAKNWTRLFRWSGSGASGSDRRSSCVLEGRAGSGSGKQKLEEAYASYAARRHAAAASSRVVAKRARAAEAPPVARHRDSNQPEL</sequence>
<feature type="compositionally biased region" description="Basic and acidic residues" evidence="1">
    <location>
        <begin position="114"/>
        <end position="123"/>
    </location>
</feature>
<evidence type="ECO:0000313" key="2">
    <source>
        <dbReference type="EMBL" id="TNN63736.1"/>
    </source>
</evidence>
<reference evidence="2 3" key="1">
    <citation type="submission" date="2019-03" db="EMBL/GenBank/DDBJ databases">
        <title>First draft genome of Liparis tanakae, snailfish: a comprehensive survey of snailfish specific genes.</title>
        <authorList>
            <person name="Kim W."/>
            <person name="Song I."/>
            <person name="Jeong J.-H."/>
            <person name="Kim D."/>
            <person name="Kim S."/>
            <person name="Ryu S."/>
            <person name="Song J.Y."/>
            <person name="Lee S.K."/>
        </authorList>
    </citation>
    <scope>NUCLEOTIDE SEQUENCE [LARGE SCALE GENOMIC DNA]</scope>
    <source>
        <tissue evidence="2">Muscle</tissue>
    </source>
</reference>
<dbReference type="Proteomes" id="UP000314294">
    <property type="component" value="Unassembled WGS sequence"/>
</dbReference>
<evidence type="ECO:0000313" key="3">
    <source>
        <dbReference type="Proteomes" id="UP000314294"/>
    </source>
</evidence>